<dbReference type="SUPFAM" id="SSF55073">
    <property type="entry name" value="Nucleotide cyclase"/>
    <property type="match status" value="1"/>
</dbReference>
<dbReference type="InterPro" id="IPR035965">
    <property type="entry name" value="PAS-like_dom_sf"/>
</dbReference>
<dbReference type="SMART" id="SM00052">
    <property type="entry name" value="EAL"/>
    <property type="match status" value="1"/>
</dbReference>
<evidence type="ECO:0000313" key="4">
    <source>
        <dbReference type="Proteomes" id="UP000434036"/>
    </source>
</evidence>
<dbReference type="InterPro" id="IPR052155">
    <property type="entry name" value="Biofilm_reg_signaling"/>
</dbReference>
<feature type="domain" description="GGDEF" evidence="2">
    <location>
        <begin position="296"/>
        <end position="425"/>
    </location>
</feature>
<dbReference type="EMBL" id="WUUQ01000001">
    <property type="protein sequence ID" value="MXQ72440.1"/>
    <property type="molecule type" value="Genomic_DNA"/>
</dbReference>
<dbReference type="Pfam" id="PF00563">
    <property type="entry name" value="EAL"/>
    <property type="match status" value="1"/>
</dbReference>
<dbReference type="Gene3D" id="3.20.20.450">
    <property type="entry name" value="EAL domain"/>
    <property type="match status" value="1"/>
</dbReference>
<dbReference type="Proteomes" id="UP000434036">
    <property type="component" value="Unassembled WGS sequence"/>
</dbReference>
<dbReference type="NCBIfam" id="TIGR00229">
    <property type="entry name" value="sensory_box"/>
    <property type="match status" value="1"/>
</dbReference>
<dbReference type="Pfam" id="PF00990">
    <property type="entry name" value="GGDEF"/>
    <property type="match status" value="1"/>
</dbReference>
<dbReference type="Pfam" id="PF13426">
    <property type="entry name" value="PAS_9"/>
    <property type="match status" value="1"/>
</dbReference>
<protein>
    <submittedName>
        <fullName evidence="3">EAL domain-containing protein</fullName>
    </submittedName>
</protein>
<evidence type="ECO:0000259" key="2">
    <source>
        <dbReference type="PROSITE" id="PS50887"/>
    </source>
</evidence>
<dbReference type="SUPFAM" id="SSF141868">
    <property type="entry name" value="EAL domain-like"/>
    <property type="match status" value="1"/>
</dbReference>
<comment type="caution">
    <text evidence="3">The sequence shown here is derived from an EMBL/GenBank/DDBJ whole genome shotgun (WGS) entry which is preliminary data.</text>
</comment>
<dbReference type="PROSITE" id="PS50883">
    <property type="entry name" value="EAL"/>
    <property type="match status" value="1"/>
</dbReference>
<dbReference type="PROSITE" id="PS50887">
    <property type="entry name" value="GGDEF"/>
    <property type="match status" value="1"/>
</dbReference>
<dbReference type="NCBIfam" id="TIGR00254">
    <property type="entry name" value="GGDEF"/>
    <property type="match status" value="1"/>
</dbReference>
<dbReference type="CDD" id="cd01949">
    <property type="entry name" value="GGDEF"/>
    <property type="match status" value="1"/>
</dbReference>
<dbReference type="PANTHER" id="PTHR44757">
    <property type="entry name" value="DIGUANYLATE CYCLASE DGCP"/>
    <property type="match status" value="1"/>
</dbReference>
<keyword evidence="4" id="KW-1185">Reference proteome</keyword>
<gene>
    <name evidence="3" type="ORF">GSF08_00600</name>
</gene>
<accession>A0A6N8U3B5</accession>
<organism evidence="3 4">
    <name type="scientific">Copranaerobaculum intestinale</name>
    <dbReference type="NCBI Taxonomy" id="2692629"/>
    <lineage>
        <taxon>Bacteria</taxon>
        <taxon>Bacillati</taxon>
        <taxon>Bacillota</taxon>
        <taxon>Erysipelotrichia</taxon>
        <taxon>Erysipelotrichales</taxon>
        <taxon>Erysipelotrichaceae</taxon>
        <taxon>Copranaerobaculum</taxon>
    </lineage>
</organism>
<dbReference type="Gene3D" id="3.30.70.270">
    <property type="match status" value="1"/>
</dbReference>
<dbReference type="SUPFAM" id="SSF55785">
    <property type="entry name" value="PYP-like sensor domain (PAS domain)"/>
    <property type="match status" value="1"/>
</dbReference>
<dbReference type="SMART" id="SM00267">
    <property type="entry name" value="GGDEF"/>
    <property type="match status" value="1"/>
</dbReference>
<dbReference type="CDD" id="cd00130">
    <property type="entry name" value="PAS"/>
    <property type="match status" value="1"/>
</dbReference>
<dbReference type="AlphaFoldDB" id="A0A6N8U3B5"/>
<dbReference type="InterPro" id="IPR000014">
    <property type="entry name" value="PAS"/>
</dbReference>
<dbReference type="Gene3D" id="3.30.450.20">
    <property type="entry name" value="PAS domain"/>
    <property type="match status" value="1"/>
</dbReference>
<dbReference type="InterPro" id="IPR043128">
    <property type="entry name" value="Rev_trsase/Diguanyl_cyclase"/>
</dbReference>
<sequence length="698" mass="81330">MNKKAAELSKDLEYHYLMTSLNASISKHMLDEHFTLVAANSRYYELFGYTKTEYEALYENRPDLFFKDSPEEWKKLNEYVMDAIQSGRNRYDCIMQMKHRNGQKLWIRLIGIFIDEYVEGCQISYSIMMDITDSMQTKIERDAVQDTMPGLVSKYRVTADGYEFLEGNRNYYAFFKQPLSFHKDEIQKHAGLDSLVDMYPAFRRGQSCSFMISPIDQEGKTTYFTVNAQCIYWIGEDPIYMLIYNDITELKAQQQQLEEYNQMLHTLAYSDELTGGYNRRKFEQDAAECVSGAPEGSYCMLWLNLQKFKAINDTAGADLGDATLVYIHNAIRKHLEKNEFTARIYSDNFVILMKNNESMEARIQKMIEDVNSYNRDSEYKYYLTFTIGVYRIADPHMPITYCEDRAHAARKSAETKINEYYTLNYYTDSVFQKMLYDKKLENRMQDALKNQEFKIYLQPKFSIKKQAFTGAEALIRWDDPKQGVQPPDTFIPLFEANGFIVQIDYFVFEEVCKLIKSWISAGWEPVKVSVNMSRRHFSSPGFMDFYVRTSEKYEIPKQYLEIELTETMVFESPEAFAKIVQRIHDAGFSCSLDDFGSGYSTLSTLKDLDVDAIKLDKSFFTAEQMNNTKENIIVENILDMSKALEMVSIAEGIETDEQKEFLYRTSCDLIQGYVFSKPVPPDDFNELVYGNCSEPKAI</sequence>
<dbReference type="CDD" id="cd01948">
    <property type="entry name" value="EAL"/>
    <property type="match status" value="1"/>
</dbReference>
<feature type="domain" description="EAL" evidence="1">
    <location>
        <begin position="437"/>
        <end position="692"/>
    </location>
</feature>
<evidence type="ECO:0000313" key="3">
    <source>
        <dbReference type="EMBL" id="MXQ72440.1"/>
    </source>
</evidence>
<reference evidence="3 4" key="1">
    <citation type="submission" date="2019-12" db="EMBL/GenBank/DDBJ databases">
        <authorList>
            <person name="Yang R."/>
        </authorList>
    </citation>
    <scope>NUCLEOTIDE SEQUENCE [LARGE SCALE GENOMIC DNA]</scope>
    <source>
        <strain evidence="3 4">DONG20-135</strain>
    </source>
</reference>
<dbReference type="InterPro" id="IPR029787">
    <property type="entry name" value="Nucleotide_cyclase"/>
</dbReference>
<evidence type="ECO:0000259" key="1">
    <source>
        <dbReference type="PROSITE" id="PS50883"/>
    </source>
</evidence>
<dbReference type="InterPro" id="IPR001633">
    <property type="entry name" value="EAL_dom"/>
</dbReference>
<dbReference type="PANTHER" id="PTHR44757:SF2">
    <property type="entry name" value="BIOFILM ARCHITECTURE MAINTENANCE PROTEIN MBAA"/>
    <property type="match status" value="1"/>
</dbReference>
<dbReference type="InterPro" id="IPR035919">
    <property type="entry name" value="EAL_sf"/>
</dbReference>
<reference evidence="3 4" key="2">
    <citation type="submission" date="2020-01" db="EMBL/GenBank/DDBJ databases">
        <title>Clostridiaceae sp. nov. isolated from the gut of human by culturomics.</title>
        <authorList>
            <person name="Chang Y."/>
        </authorList>
    </citation>
    <scope>NUCLEOTIDE SEQUENCE [LARGE SCALE GENOMIC DNA]</scope>
    <source>
        <strain evidence="3 4">DONG20-135</strain>
    </source>
</reference>
<dbReference type="InterPro" id="IPR000160">
    <property type="entry name" value="GGDEF_dom"/>
</dbReference>
<name>A0A6N8U3B5_9FIRM</name>
<proteinExistence type="predicted"/>
<dbReference type="RefSeq" id="WP_160623938.1">
    <property type="nucleotide sequence ID" value="NZ_WUUQ01000001.1"/>
</dbReference>